<evidence type="ECO:0000313" key="2">
    <source>
        <dbReference type="Proteomes" id="UP000057088"/>
    </source>
</evidence>
<evidence type="ECO:0000313" key="1">
    <source>
        <dbReference type="EMBL" id="AUV47457.1"/>
    </source>
</evidence>
<dbReference type="Proteomes" id="UP000057088">
    <property type="component" value="Chromosome 2"/>
</dbReference>
<evidence type="ECO:0008006" key="3">
    <source>
        <dbReference type="Google" id="ProtNLM"/>
    </source>
</evidence>
<dbReference type="EMBL" id="CP014035">
    <property type="protein sequence ID" value="AUV47457.1"/>
    <property type="molecule type" value="Genomic_DNA"/>
</dbReference>
<accession>A0ABM6RLU4</accession>
<protein>
    <recommendedName>
        <fullName evidence="3">DUF3265 domain-containing protein</fullName>
    </recommendedName>
</protein>
<keyword evidence="2" id="KW-1185">Reference proteome</keyword>
<gene>
    <name evidence="1" type="ORF">AL536_22840</name>
</gene>
<proteinExistence type="predicted"/>
<reference evidence="2" key="1">
    <citation type="submission" date="2015-12" db="EMBL/GenBank/DDBJ databases">
        <title>FDA dAtabase for Regulatory Grade micrObial Sequences (FDA-ARGOS): Supporting development and validation of Infectious Disease Dx tests.</title>
        <authorList>
            <person name="Hoffmann M."/>
            <person name="Allard M."/>
            <person name="Evans P."/>
            <person name="Brown E."/>
            <person name="Tallon L.J."/>
            <person name="Sadzewicz L."/>
            <person name="Sengamalay N."/>
            <person name="Ott S."/>
            <person name="Godinez A."/>
            <person name="Nagaraj S."/>
            <person name="Vyas G."/>
            <person name="Aluvathingal J."/>
            <person name="Nadendla S."/>
            <person name="Geyer C."/>
            <person name="Sichtig H."/>
        </authorList>
    </citation>
    <scope>NUCLEOTIDE SEQUENCE [LARGE SCALE GENOMIC DNA]</scope>
    <source>
        <strain evidence="2">ATCC 33809</strain>
    </source>
</reference>
<name>A0ABM6RLU4_VIBFL</name>
<sequence>MRGNSHVRFLGGGGAVMRCCYPTFAPSLKRKSRSECSGFFMPENPLEICAVFLHTEKSVSKER</sequence>
<organism evidence="1 2">
    <name type="scientific">Vibrio fluvialis</name>
    <dbReference type="NCBI Taxonomy" id="676"/>
    <lineage>
        <taxon>Bacteria</taxon>
        <taxon>Pseudomonadati</taxon>
        <taxon>Pseudomonadota</taxon>
        <taxon>Gammaproteobacteria</taxon>
        <taxon>Vibrionales</taxon>
        <taxon>Vibrionaceae</taxon>
        <taxon>Vibrio</taxon>
    </lineage>
</organism>